<protein>
    <submittedName>
        <fullName evidence="5">SDR family NAD(P)-dependent oxidoreductase</fullName>
    </submittedName>
</protein>
<evidence type="ECO:0000256" key="2">
    <source>
        <dbReference type="ARBA" id="ARBA00029440"/>
    </source>
</evidence>
<dbReference type="PANTHER" id="PTHR43157">
    <property type="entry name" value="PHOSPHATIDYLINOSITOL-GLYCAN BIOSYNTHESIS CLASS F PROTEIN-RELATED"/>
    <property type="match status" value="1"/>
</dbReference>
<dbReference type="EMBL" id="SIJK02000136">
    <property type="protein sequence ID" value="MBP1469006.1"/>
    <property type="molecule type" value="Genomic_DNA"/>
</dbReference>
<evidence type="ECO:0000259" key="4">
    <source>
        <dbReference type="Pfam" id="PF10000"/>
    </source>
</evidence>
<comment type="pathway">
    <text evidence="2">Amino-acid biosynthesis.</text>
</comment>
<dbReference type="RefSeq" id="WP_135482321.1">
    <property type="nucleotide sequence ID" value="NZ_SIJK02000136.1"/>
</dbReference>
<accession>A0ABS4DHT2</accession>
<dbReference type="CDD" id="cd05327">
    <property type="entry name" value="retinol-DH_like_SDR_c_like"/>
    <property type="match status" value="1"/>
</dbReference>
<comment type="caution">
    <text evidence="5">The sequence shown here is derived from an EMBL/GenBank/DDBJ whole genome shotgun (WGS) entry which is preliminary data.</text>
</comment>
<name>A0ABS4DHT2_9CHLR</name>
<dbReference type="Pfam" id="PF00106">
    <property type="entry name" value="adh_short"/>
    <property type="match status" value="1"/>
</dbReference>
<dbReference type="Pfam" id="PF10000">
    <property type="entry name" value="ACT_3"/>
    <property type="match status" value="1"/>
</dbReference>
<sequence length="474" mass="51124">MSNEKPIVVISGATSGIGYETARLLAHHRLHLVLACRNLAQAEAVRTTLIAASGNEQIETIHLDLASLAAIHACAAELAERYPRIDTLINNAGTFRLNREESTDGFELTLATNYLGPFLLTHLLLPLLHAAPTARIVNVGSDAHKYARLDLNNLQLERGYAGFKAYARSKLAQVYATQELAAQLDPARITVNVVHPGHVDTNIWNLWPEGNRIYPLMTNLMRRFMLTAAEAAQSVRHLATAPELQGISGAYFDRTKHATAARHADNPALQRHLWHATIHLIERWTAPTGIAPSTQPQGTALPHHNHSEPPTITAAAPVSAQQHAPATIPHPHQPPTLAPSTPIADLATLLSTLNPYLHPGSYVFTSVPEGTIVAPAQIIASIHEAEGQSLVITEAAAHEAKLPILARCAWITLTVTSDLHAVGLTAAIATALRNVGLSCNIIAGAYHDHLFIPIDHAEQAMETLAALQQQAAQR</sequence>
<keyword evidence="6" id="KW-1185">Reference proteome</keyword>
<dbReference type="Gene3D" id="3.30.2130.10">
    <property type="entry name" value="VC0802-like"/>
    <property type="match status" value="1"/>
</dbReference>
<dbReference type="InterPro" id="IPR002347">
    <property type="entry name" value="SDR_fam"/>
</dbReference>
<organism evidence="5 6">
    <name type="scientific">Candidatus Chloroploca mongolica</name>
    <dbReference type="NCBI Taxonomy" id="2528176"/>
    <lineage>
        <taxon>Bacteria</taxon>
        <taxon>Bacillati</taxon>
        <taxon>Chloroflexota</taxon>
        <taxon>Chloroflexia</taxon>
        <taxon>Chloroflexales</taxon>
        <taxon>Chloroflexineae</taxon>
        <taxon>Oscillochloridaceae</taxon>
        <taxon>Candidatus Chloroploca</taxon>
    </lineage>
</organism>
<feature type="region of interest" description="Disordered" evidence="3">
    <location>
        <begin position="288"/>
        <end position="334"/>
    </location>
</feature>
<evidence type="ECO:0000313" key="5">
    <source>
        <dbReference type="EMBL" id="MBP1469006.1"/>
    </source>
</evidence>
<dbReference type="InterPro" id="IPR045865">
    <property type="entry name" value="ACT-like_dom_sf"/>
</dbReference>
<evidence type="ECO:0000256" key="1">
    <source>
        <dbReference type="ARBA" id="ARBA00023002"/>
    </source>
</evidence>
<proteinExistence type="predicted"/>
<evidence type="ECO:0000313" key="6">
    <source>
        <dbReference type="Proteomes" id="UP001193081"/>
    </source>
</evidence>
<feature type="domain" description="DUF2241" evidence="4">
    <location>
        <begin position="343"/>
        <end position="408"/>
    </location>
</feature>
<dbReference type="PRINTS" id="PR00081">
    <property type="entry name" value="GDHRDH"/>
</dbReference>
<dbReference type="PANTHER" id="PTHR43157:SF31">
    <property type="entry name" value="PHOSPHATIDYLINOSITOL-GLYCAN BIOSYNTHESIS CLASS F PROTEIN"/>
    <property type="match status" value="1"/>
</dbReference>
<evidence type="ECO:0000256" key="3">
    <source>
        <dbReference type="SAM" id="MobiDB-lite"/>
    </source>
</evidence>
<dbReference type="InterPro" id="IPR036291">
    <property type="entry name" value="NAD(P)-bd_dom_sf"/>
</dbReference>
<keyword evidence="1" id="KW-0560">Oxidoreductase</keyword>
<dbReference type="Proteomes" id="UP001193081">
    <property type="component" value="Unassembled WGS sequence"/>
</dbReference>
<gene>
    <name evidence="5" type="ORF">EYB53_025075</name>
</gene>
<dbReference type="InterPro" id="IPR018717">
    <property type="entry name" value="DUF2241"/>
</dbReference>
<reference evidence="5 6" key="1">
    <citation type="submission" date="2021-03" db="EMBL/GenBank/DDBJ databases">
        <authorList>
            <person name="Grouzdev D.S."/>
        </authorList>
    </citation>
    <scope>NUCLEOTIDE SEQUENCE [LARGE SCALE GENOMIC DNA]</scope>
    <source>
        <strain evidence="5 6">M50-1</strain>
    </source>
</reference>
<dbReference type="Gene3D" id="3.40.50.720">
    <property type="entry name" value="NAD(P)-binding Rossmann-like Domain"/>
    <property type="match status" value="1"/>
</dbReference>
<dbReference type="SUPFAM" id="SSF55021">
    <property type="entry name" value="ACT-like"/>
    <property type="match status" value="2"/>
</dbReference>
<dbReference type="SUPFAM" id="SSF51735">
    <property type="entry name" value="NAD(P)-binding Rossmann-fold domains"/>
    <property type="match status" value="1"/>
</dbReference>